<dbReference type="Gene3D" id="3.40.50.360">
    <property type="match status" value="1"/>
</dbReference>
<dbReference type="SUPFAM" id="SSF52218">
    <property type="entry name" value="Flavoproteins"/>
    <property type="match status" value="1"/>
</dbReference>
<evidence type="ECO:0000313" key="2">
    <source>
        <dbReference type="EMBL" id="SEA82715.1"/>
    </source>
</evidence>
<dbReference type="STRING" id="89524.SAMN05444370_11341"/>
<dbReference type="RefSeq" id="WP_093255159.1">
    <property type="nucleotide sequence ID" value="NZ_FNQM01000013.1"/>
</dbReference>
<dbReference type="InterPro" id="IPR050712">
    <property type="entry name" value="NAD(P)H-dep_reductase"/>
</dbReference>
<protein>
    <submittedName>
        <fullName evidence="2">Chromate reductase</fullName>
    </submittedName>
</protein>
<gene>
    <name evidence="2" type="ORF">SAMN05444370_11341</name>
</gene>
<dbReference type="AlphaFoldDB" id="A0A1H4ECE0"/>
<evidence type="ECO:0000313" key="3">
    <source>
        <dbReference type="Proteomes" id="UP000198703"/>
    </source>
</evidence>
<dbReference type="GO" id="GO:0010181">
    <property type="term" value="F:FMN binding"/>
    <property type="evidence" value="ECO:0007669"/>
    <property type="project" value="TreeGrafter"/>
</dbReference>
<keyword evidence="3" id="KW-1185">Reference proteome</keyword>
<dbReference type="InterPro" id="IPR005025">
    <property type="entry name" value="FMN_Rdtase-like_dom"/>
</dbReference>
<dbReference type="Proteomes" id="UP000198703">
    <property type="component" value="Unassembled WGS sequence"/>
</dbReference>
<dbReference type="OrthoDB" id="9812295at2"/>
<dbReference type="GO" id="GO:0005829">
    <property type="term" value="C:cytosol"/>
    <property type="evidence" value="ECO:0007669"/>
    <property type="project" value="TreeGrafter"/>
</dbReference>
<dbReference type="InterPro" id="IPR029039">
    <property type="entry name" value="Flavoprotein-like_sf"/>
</dbReference>
<proteinExistence type="predicted"/>
<dbReference type="PANTHER" id="PTHR30543">
    <property type="entry name" value="CHROMATE REDUCTASE"/>
    <property type="match status" value="1"/>
</dbReference>
<evidence type="ECO:0000259" key="1">
    <source>
        <dbReference type="Pfam" id="PF03358"/>
    </source>
</evidence>
<dbReference type="Pfam" id="PF03358">
    <property type="entry name" value="FMN_red"/>
    <property type="match status" value="1"/>
</dbReference>
<dbReference type="PANTHER" id="PTHR30543:SF21">
    <property type="entry name" value="NAD(P)H-DEPENDENT FMN REDUCTASE LOT6"/>
    <property type="match status" value="1"/>
</dbReference>
<reference evidence="2 3" key="1">
    <citation type="submission" date="2016-10" db="EMBL/GenBank/DDBJ databases">
        <authorList>
            <person name="de Groot N.N."/>
        </authorList>
    </citation>
    <scope>NUCLEOTIDE SEQUENCE [LARGE SCALE GENOMIC DNA]</scope>
    <source>
        <strain evidence="2 3">DSM 15345</strain>
    </source>
</reference>
<feature type="domain" description="NADPH-dependent FMN reductase-like" evidence="1">
    <location>
        <begin position="1"/>
        <end position="144"/>
    </location>
</feature>
<name>A0A1H4ECE0_9RHOB</name>
<accession>A0A1H4ECE0</accession>
<dbReference type="EMBL" id="FNQM01000013">
    <property type="protein sequence ID" value="SEA82715.1"/>
    <property type="molecule type" value="Genomic_DNA"/>
</dbReference>
<organism evidence="2 3">
    <name type="scientific">Rubrimonas cliftonensis</name>
    <dbReference type="NCBI Taxonomy" id="89524"/>
    <lineage>
        <taxon>Bacteria</taxon>
        <taxon>Pseudomonadati</taxon>
        <taxon>Pseudomonadota</taxon>
        <taxon>Alphaproteobacteria</taxon>
        <taxon>Rhodobacterales</taxon>
        <taxon>Paracoccaceae</taxon>
        <taxon>Rubrimonas</taxon>
    </lineage>
</organism>
<dbReference type="GO" id="GO:0016491">
    <property type="term" value="F:oxidoreductase activity"/>
    <property type="evidence" value="ECO:0007669"/>
    <property type="project" value="InterPro"/>
</dbReference>
<sequence>MNLLGISGSLRADSLNTQLVSVAAEAFGDADFTLADLRLPLYDGDLEDRGMPAEVTTLVDQIRAADAIIISTPEYNAGLSGVLKNALDWVSRIPPMAFAGKPTAIMSAAAGKAGGARAQMTLRHCLVAFRPRIVLGPEIMVGGAMSAFEDGRLTDEMAVKLVADQMAALRAMV</sequence>